<dbReference type="FunFam" id="3.40.50.150:FF:000272">
    <property type="entry name" value="tRNA (guanine(26)-N(2))-dimethyltransferase"/>
    <property type="match status" value="1"/>
</dbReference>
<dbReference type="eggNOG" id="arCOG01219">
    <property type="taxonomic scope" value="Archaea"/>
</dbReference>
<dbReference type="HAMAP" id="MF_00290">
    <property type="entry name" value="tRNA_dimethyltr_TRM1"/>
    <property type="match status" value="1"/>
</dbReference>
<dbReference type="EC" id="2.1.1.216" evidence="7 8"/>
<evidence type="ECO:0000256" key="4">
    <source>
        <dbReference type="ARBA" id="ARBA00022691"/>
    </source>
</evidence>
<keyword evidence="5 8" id="KW-0819">tRNA processing</keyword>
<dbReference type="InterPro" id="IPR042296">
    <property type="entry name" value="tRNA_met_Trm1_C"/>
</dbReference>
<dbReference type="SUPFAM" id="SSF53335">
    <property type="entry name" value="S-adenosyl-L-methionine-dependent methyltransferases"/>
    <property type="match status" value="1"/>
</dbReference>
<keyword evidence="1 8" id="KW-0820">tRNA-binding</keyword>
<dbReference type="OrthoDB" id="372177at2157"/>
<dbReference type="GO" id="GO:0000049">
    <property type="term" value="F:tRNA binding"/>
    <property type="evidence" value="ECO:0007669"/>
    <property type="project" value="UniProtKB-UniRule"/>
</dbReference>
<dbReference type="STRING" id="634498.mru_1960"/>
<dbReference type="KEGG" id="mru:mru_1960"/>
<comment type="catalytic activity">
    <reaction evidence="8">
        <text>guanosine(26) in tRNA + 2 S-adenosyl-L-methionine = N(2)-dimethylguanosine(26) in tRNA + 2 S-adenosyl-L-homocysteine + 2 H(+)</text>
        <dbReference type="Rhea" id="RHEA:43140"/>
        <dbReference type="Rhea" id="RHEA-COMP:10359"/>
        <dbReference type="Rhea" id="RHEA-COMP:10360"/>
        <dbReference type="ChEBI" id="CHEBI:15378"/>
        <dbReference type="ChEBI" id="CHEBI:57856"/>
        <dbReference type="ChEBI" id="CHEBI:59789"/>
        <dbReference type="ChEBI" id="CHEBI:74269"/>
        <dbReference type="ChEBI" id="CHEBI:74513"/>
        <dbReference type="EC" id="2.1.1.216"/>
    </reaction>
</comment>
<dbReference type="GO" id="GO:0002940">
    <property type="term" value="P:tRNA N2-guanine methylation"/>
    <property type="evidence" value="ECO:0007669"/>
    <property type="project" value="TreeGrafter"/>
</dbReference>
<dbReference type="GO" id="GO:0160104">
    <property type="term" value="F:tRNA (guanine(26)-N2)-dimethyltransferase activity"/>
    <property type="evidence" value="ECO:0007669"/>
    <property type="project" value="UniProtKB-UniRule"/>
</dbReference>
<feature type="binding site" evidence="8">
    <location>
        <position position="129"/>
    </location>
    <ligand>
        <name>S-adenosyl-L-methionine</name>
        <dbReference type="ChEBI" id="CHEBI:59789"/>
    </ligand>
</feature>
<keyword evidence="8" id="KW-0862">Zinc</keyword>
<dbReference type="Gene3D" id="3.40.50.150">
    <property type="entry name" value="Vaccinia Virus protein VP39"/>
    <property type="match status" value="1"/>
</dbReference>
<reference evidence="10 11" key="1">
    <citation type="journal article" date="2010" name="PLoS ONE">
        <title>The genome sequence of the rumen methanogen Methanobrevibacter ruminantium reveals new possibilities for controlling ruminant methane emissions.</title>
        <authorList>
            <person name="Leahy S.C."/>
            <person name="Kelly W.J."/>
            <person name="Altermann E."/>
            <person name="Ronimus R.S."/>
            <person name="Yeoman C.J."/>
            <person name="Pacheco D.M."/>
            <person name="Li D."/>
            <person name="Kong Z."/>
            <person name="McTavish S."/>
            <person name="Sang C."/>
            <person name="Lambie S.C."/>
            <person name="Janssen P.H."/>
            <person name="Dey D."/>
            <person name="Attwood G.T."/>
        </authorList>
    </citation>
    <scope>NUCLEOTIDE SEQUENCE [LARGE SCALE GENOMIC DNA]</scope>
    <source>
        <strain evidence="11">ATCC 35063 / DSM 1093 / JCM 13430 / OCM 146 / M1</strain>
    </source>
</reference>
<dbReference type="PROSITE" id="PS51626">
    <property type="entry name" value="SAM_MT_TRM1"/>
    <property type="match status" value="1"/>
</dbReference>
<dbReference type="Gene3D" id="3.30.56.70">
    <property type="entry name" value="N2,N2-dimethylguanosine tRNA methyltransferase, C-terminal domain"/>
    <property type="match status" value="1"/>
</dbReference>
<comment type="similarity">
    <text evidence="8 9">Belongs to the class I-like SAM-binding methyltransferase superfamily. Trm1 family.</text>
</comment>
<feature type="binding site" evidence="8">
    <location>
        <position position="265"/>
    </location>
    <ligand>
        <name>Zn(2+)</name>
        <dbReference type="ChEBI" id="CHEBI:29105"/>
    </ligand>
</feature>
<keyword evidence="8" id="KW-0479">Metal-binding</keyword>
<dbReference type="InterPro" id="IPR002905">
    <property type="entry name" value="Trm1"/>
</dbReference>
<evidence type="ECO:0000256" key="9">
    <source>
        <dbReference type="PROSITE-ProRule" id="PRU00958"/>
    </source>
</evidence>
<dbReference type="RefSeq" id="WP_012956758.1">
    <property type="nucleotide sequence ID" value="NC_013790.1"/>
</dbReference>
<evidence type="ECO:0000313" key="11">
    <source>
        <dbReference type="Proteomes" id="UP000008680"/>
    </source>
</evidence>
<keyword evidence="11" id="KW-1185">Reference proteome</keyword>
<gene>
    <name evidence="8 10" type="primary">trm1</name>
    <name evidence="10" type="ordered locus">mru_1960</name>
</gene>
<evidence type="ECO:0000256" key="3">
    <source>
        <dbReference type="ARBA" id="ARBA00022679"/>
    </source>
</evidence>
<feature type="binding site" evidence="8">
    <location>
        <position position="282"/>
    </location>
    <ligand>
        <name>Zn(2+)</name>
        <dbReference type="ChEBI" id="CHEBI:29105"/>
    </ligand>
</feature>
<keyword evidence="4 8" id="KW-0949">S-adenosyl-L-methionine</keyword>
<accession>D3E086</accession>
<evidence type="ECO:0000256" key="2">
    <source>
        <dbReference type="ARBA" id="ARBA00022603"/>
    </source>
</evidence>
<evidence type="ECO:0000256" key="1">
    <source>
        <dbReference type="ARBA" id="ARBA00022555"/>
    </source>
</evidence>
<evidence type="ECO:0000313" key="10">
    <source>
        <dbReference type="EMBL" id="ADC47810.1"/>
    </source>
</evidence>
<protein>
    <recommendedName>
        <fullName evidence="7 8">tRNA (guanine(26)-N(2))-dimethyltransferase</fullName>
        <ecNumber evidence="7 8">2.1.1.216</ecNumber>
    </recommendedName>
    <alternativeName>
        <fullName evidence="8">tRNA 2,2-dimethylguanosine-26 methyltransferase</fullName>
    </alternativeName>
    <alternativeName>
        <fullName evidence="8">tRNA(guanine-26,N(2)-N(2)) methyltransferase</fullName>
    </alternativeName>
    <alternativeName>
        <fullName evidence="8">tRNA(m(2,2)G26)dimethyltransferase</fullName>
    </alternativeName>
</protein>
<dbReference type="Proteomes" id="UP000008680">
    <property type="component" value="Chromosome"/>
</dbReference>
<sequence length="405" mass="45978">MEEYKDNFPQEELKTYTEDELKIIEEGKVKIKFPDFDKVSSDAPVFYNPKMEFNRDNSILALQAYQKEVDREINICDLFGGSGIRGIRYKKEIEGVGEVSVNDISPLANEFTRINAELNDVEVNIDQKEANIELRTNMGLFDVIDIDPFGTPSPFVDSAAYNLKRDSLLCLTATDTSCLSGTYPEPCIRKYNAKPYKSEYYHENGIRIIIGFAALTLAKYQKHIEVKMSHSTEHYMRVYLKIIKGSKATDKSLKNIGYISHCKNCLYRTESHGLATSVPDICPECGEKLVTAGPLWLGPIQNKEFIESMIEIADEKELNTKKKVLKLLNSCKMEADAPATFYDIHKICRSLKISAPKLDLVFDKLKENGFYAVKTHYSPLGIKTDASSRELIEIVKELAEEVENK</sequence>
<feature type="binding site" evidence="8">
    <location>
        <position position="55"/>
    </location>
    <ligand>
        <name>S-adenosyl-L-methionine</name>
        <dbReference type="ChEBI" id="CHEBI:59789"/>
    </ligand>
</feature>
<evidence type="ECO:0000256" key="6">
    <source>
        <dbReference type="ARBA" id="ARBA00022884"/>
    </source>
</evidence>
<evidence type="ECO:0000256" key="8">
    <source>
        <dbReference type="HAMAP-Rule" id="MF_00290"/>
    </source>
</evidence>
<dbReference type="InterPro" id="IPR029063">
    <property type="entry name" value="SAM-dependent_MTases_sf"/>
</dbReference>
<keyword evidence="6 8" id="KW-0694">RNA-binding</keyword>
<feature type="binding site" evidence="8">
    <location>
        <position position="262"/>
    </location>
    <ligand>
        <name>Zn(2+)</name>
        <dbReference type="ChEBI" id="CHEBI:29105"/>
    </ligand>
</feature>
<evidence type="ECO:0000256" key="5">
    <source>
        <dbReference type="ARBA" id="ARBA00022694"/>
    </source>
</evidence>
<dbReference type="GeneID" id="8771630"/>
<feature type="binding site" evidence="8">
    <location>
        <position position="285"/>
    </location>
    <ligand>
        <name>Zn(2+)</name>
        <dbReference type="ChEBI" id="CHEBI:29105"/>
    </ligand>
</feature>
<feature type="binding site" evidence="8">
    <location>
        <position position="85"/>
    </location>
    <ligand>
        <name>S-adenosyl-L-methionine</name>
        <dbReference type="ChEBI" id="CHEBI:59789"/>
    </ligand>
</feature>
<comment type="function">
    <text evidence="8">Dimethylates a single guanine residue at position 26 of a number of tRNAs using S-adenosyl-L-methionine as donor of the methyl groups.</text>
</comment>
<feature type="binding site" evidence="8">
    <location>
        <position position="130"/>
    </location>
    <ligand>
        <name>S-adenosyl-L-methionine</name>
        <dbReference type="ChEBI" id="CHEBI:59789"/>
    </ligand>
</feature>
<dbReference type="NCBIfam" id="TIGR00308">
    <property type="entry name" value="TRM1"/>
    <property type="match status" value="1"/>
</dbReference>
<name>D3E086_METRM</name>
<keyword evidence="2 8" id="KW-0489">Methyltransferase</keyword>
<proteinExistence type="inferred from homology"/>
<dbReference type="EMBL" id="CP001719">
    <property type="protein sequence ID" value="ADC47810.1"/>
    <property type="molecule type" value="Genomic_DNA"/>
</dbReference>
<dbReference type="PANTHER" id="PTHR10631">
    <property type="entry name" value="N 2 ,N 2 -DIMETHYLGUANOSINE TRNA METHYLTRANSFERASE"/>
    <property type="match status" value="1"/>
</dbReference>
<dbReference type="AlphaFoldDB" id="D3E086"/>
<feature type="binding site" evidence="8">
    <location>
        <position position="103"/>
    </location>
    <ligand>
        <name>S-adenosyl-L-methionine</name>
        <dbReference type="ChEBI" id="CHEBI:59789"/>
    </ligand>
</feature>
<dbReference type="InterPro" id="IPR022923">
    <property type="entry name" value="TRM1_arc_bac"/>
</dbReference>
<organism evidence="10 11">
    <name type="scientific">Methanobrevibacter ruminantium (strain ATCC 35063 / DSM 1093 / JCM 13430 / OCM 146 / M1)</name>
    <name type="common">Methanobacterium ruminantium</name>
    <dbReference type="NCBI Taxonomy" id="634498"/>
    <lineage>
        <taxon>Archaea</taxon>
        <taxon>Methanobacteriati</taxon>
        <taxon>Methanobacteriota</taxon>
        <taxon>Methanomada group</taxon>
        <taxon>Methanobacteria</taxon>
        <taxon>Methanobacteriales</taxon>
        <taxon>Methanobacteriaceae</taxon>
        <taxon>Methanobrevibacter</taxon>
    </lineage>
</organism>
<dbReference type="HOGENOM" id="CLU_010862_5_1_2"/>
<dbReference type="Pfam" id="PF02005">
    <property type="entry name" value="TRM"/>
    <property type="match status" value="1"/>
</dbReference>
<dbReference type="PANTHER" id="PTHR10631:SF3">
    <property type="entry name" value="TRNA (GUANINE(26)-N(2))-DIMETHYLTRANSFERASE"/>
    <property type="match status" value="1"/>
</dbReference>
<dbReference type="GO" id="GO:0046872">
    <property type="term" value="F:metal ion binding"/>
    <property type="evidence" value="ECO:0007669"/>
    <property type="project" value="UniProtKB-KW"/>
</dbReference>
<evidence type="ECO:0000256" key="7">
    <source>
        <dbReference type="ARBA" id="ARBA00039099"/>
    </source>
</evidence>
<dbReference type="PATRIC" id="fig|634498.28.peg.1960"/>
<keyword evidence="3 8" id="KW-0808">Transferase</keyword>